<feature type="region of interest" description="Disordered" evidence="1">
    <location>
        <begin position="106"/>
        <end position="154"/>
    </location>
</feature>
<feature type="region of interest" description="Disordered" evidence="1">
    <location>
        <begin position="294"/>
        <end position="347"/>
    </location>
</feature>
<evidence type="ECO:0000313" key="3">
    <source>
        <dbReference type="Proteomes" id="UP000664288"/>
    </source>
</evidence>
<sequence length="347" mass="36653">MVDQMPRLFRRLETRDGKSTFDAIVRAAAAGFLDLRRPNRAQAADFARLVTSMWSKLSLETKRQFAIAVANSPHIPRPVVEILVAEPAEISAPFLFSSPCLTRDDVAGLPSDAEPSADAGPDASSACPVPEQSAGEKPPRRPDDVAHRSEPPLASAAAARDALRALVRVTPGSGRSPRKPAAAPSLSTRDAGMPPSAALMLEARKARPDGVVALIATTLDLAPETVAALIGENDGTVLTAALKLLDLGLADTMTVVMMAHPTAGRNVSEFAGLRRFYEESSIPECLSVLGIETAPTTERPDPQTRARHQPLHGEGGGHRPAARTRQAAFGRRRAKPSREVSGGSLGG</sequence>
<dbReference type="EMBL" id="JAFMPY010000021">
    <property type="protein sequence ID" value="MBO0905452.1"/>
    <property type="molecule type" value="Genomic_DNA"/>
</dbReference>
<evidence type="ECO:0000313" key="2">
    <source>
        <dbReference type="EMBL" id="MBO0905452.1"/>
    </source>
</evidence>
<reference evidence="2 3" key="1">
    <citation type="submission" date="2021-03" db="EMBL/GenBank/DDBJ databases">
        <title>Whole genome sequence of Jiella sp. MQZ13P-4.</title>
        <authorList>
            <person name="Tuo L."/>
        </authorList>
    </citation>
    <scope>NUCLEOTIDE SEQUENCE [LARGE SCALE GENOMIC DNA]</scope>
    <source>
        <strain evidence="2 3">MQZ13P-4</strain>
    </source>
</reference>
<name>A0ABS3J8L6_9HYPH</name>
<organism evidence="2 3">
    <name type="scientific">Jiella sonneratiae</name>
    <dbReference type="NCBI Taxonomy" id="2816856"/>
    <lineage>
        <taxon>Bacteria</taxon>
        <taxon>Pseudomonadati</taxon>
        <taxon>Pseudomonadota</taxon>
        <taxon>Alphaproteobacteria</taxon>
        <taxon>Hyphomicrobiales</taxon>
        <taxon>Aurantimonadaceae</taxon>
        <taxon>Jiella</taxon>
    </lineage>
</organism>
<proteinExistence type="predicted"/>
<feature type="compositionally biased region" description="Low complexity" evidence="1">
    <location>
        <begin position="110"/>
        <end position="128"/>
    </location>
</feature>
<evidence type="ECO:0008006" key="4">
    <source>
        <dbReference type="Google" id="ProtNLM"/>
    </source>
</evidence>
<dbReference type="RefSeq" id="WP_207352080.1">
    <property type="nucleotide sequence ID" value="NZ_JAFMPY010000021.1"/>
</dbReference>
<evidence type="ECO:0000256" key="1">
    <source>
        <dbReference type="SAM" id="MobiDB-lite"/>
    </source>
</evidence>
<keyword evidence="3" id="KW-1185">Reference proteome</keyword>
<dbReference type="Proteomes" id="UP000664288">
    <property type="component" value="Unassembled WGS sequence"/>
</dbReference>
<comment type="caution">
    <text evidence="2">The sequence shown here is derived from an EMBL/GenBank/DDBJ whole genome shotgun (WGS) entry which is preliminary data.</text>
</comment>
<accession>A0ABS3J8L6</accession>
<feature type="compositionally biased region" description="Basic and acidic residues" evidence="1">
    <location>
        <begin position="137"/>
        <end position="150"/>
    </location>
</feature>
<feature type="region of interest" description="Disordered" evidence="1">
    <location>
        <begin position="168"/>
        <end position="193"/>
    </location>
</feature>
<protein>
    <recommendedName>
        <fullName evidence="4">DUF2336 domain-containing protein</fullName>
    </recommendedName>
</protein>
<gene>
    <name evidence="2" type="ORF">J1C47_17545</name>
</gene>